<feature type="compositionally biased region" description="Low complexity" evidence="1">
    <location>
        <begin position="38"/>
        <end position="47"/>
    </location>
</feature>
<protein>
    <submittedName>
        <fullName evidence="4">Secreted protein</fullName>
    </submittedName>
</protein>
<evidence type="ECO:0000256" key="1">
    <source>
        <dbReference type="SAM" id="MobiDB-lite"/>
    </source>
</evidence>
<reference evidence="3" key="1">
    <citation type="submission" date="2012-09" db="EMBL/GenBank/DDBJ databases">
        <authorList>
            <person name="Martin A.A."/>
        </authorList>
    </citation>
    <scope>NUCLEOTIDE SEQUENCE</scope>
</reference>
<name>A0A0K0DP74_ANGCA</name>
<accession>A0A0K0DP74</accession>
<dbReference type="PROSITE" id="PS51257">
    <property type="entry name" value="PROKAR_LIPOPROTEIN"/>
    <property type="match status" value="1"/>
</dbReference>
<proteinExistence type="predicted"/>
<organism evidence="3 4">
    <name type="scientific">Angiostrongylus cantonensis</name>
    <name type="common">Rat lungworm</name>
    <dbReference type="NCBI Taxonomy" id="6313"/>
    <lineage>
        <taxon>Eukaryota</taxon>
        <taxon>Metazoa</taxon>
        <taxon>Ecdysozoa</taxon>
        <taxon>Nematoda</taxon>
        <taxon>Chromadorea</taxon>
        <taxon>Rhabditida</taxon>
        <taxon>Rhabditina</taxon>
        <taxon>Rhabditomorpha</taxon>
        <taxon>Strongyloidea</taxon>
        <taxon>Metastrongylidae</taxon>
        <taxon>Angiostrongylus</taxon>
    </lineage>
</organism>
<dbReference type="WBParaSite" id="ACAC_0001356301-mRNA-1">
    <property type="protein sequence ID" value="ACAC_0001356301-mRNA-1"/>
    <property type="gene ID" value="ACAC_0001356301"/>
</dbReference>
<keyword evidence="2" id="KW-0732">Signal</keyword>
<evidence type="ECO:0000313" key="3">
    <source>
        <dbReference type="Proteomes" id="UP000035642"/>
    </source>
</evidence>
<keyword evidence="3" id="KW-1185">Reference proteome</keyword>
<feature type="compositionally biased region" description="Polar residues" evidence="1">
    <location>
        <begin position="50"/>
        <end position="70"/>
    </location>
</feature>
<evidence type="ECO:0000313" key="4">
    <source>
        <dbReference type="WBParaSite" id="ACAC_0001356301-mRNA-1"/>
    </source>
</evidence>
<dbReference type="Proteomes" id="UP000035642">
    <property type="component" value="Unassembled WGS sequence"/>
</dbReference>
<reference evidence="4" key="2">
    <citation type="submission" date="2017-02" db="UniProtKB">
        <authorList>
            <consortium name="WormBaseParasite"/>
        </authorList>
    </citation>
    <scope>IDENTIFICATION</scope>
</reference>
<evidence type="ECO:0000256" key="2">
    <source>
        <dbReference type="SAM" id="SignalP"/>
    </source>
</evidence>
<feature type="chain" id="PRO_5005326864" evidence="2">
    <location>
        <begin position="17"/>
        <end position="88"/>
    </location>
</feature>
<sequence>MVRLLIFTAVVSTALACAPSSAPTPAPPSGGGGGGGAATTPAADAGDQIPTGSNPEQLNSNNEQHQSTNHRLLGSMKMLIFFGIAMKQ</sequence>
<feature type="region of interest" description="Disordered" evidence="1">
    <location>
        <begin position="18"/>
        <end position="71"/>
    </location>
</feature>
<dbReference type="AlphaFoldDB" id="A0A0K0DP74"/>
<feature type="signal peptide" evidence="2">
    <location>
        <begin position="1"/>
        <end position="16"/>
    </location>
</feature>